<comment type="caution">
    <text evidence="1">The sequence shown here is derived from an EMBL/GenBank/DDBJ whole genome shotgun (WGS) entry which is preliminary data.</text>
</comment>
<gene>
    <name evidence="1" type="ORF">DFH08DRAFT_816563</name>
</gene>
<name>A0AAD6ZKT4_9AGAR</name>
<sequence length="304" mass="34498">MTQDTLPSNPLAARRTHASEAIISTLKKLPQVLKLSKNKDIESRKADRALCNAQHAHDPIAHPDAASDDELFITLSDAPIDALSPASRIKKITSKLSPTSARDLMFTFISSSTLKRARDDDELKPATKKLKEETSIPAGMNMLPRFSPYLTELYLNNMHLPLSLFMSNNLDLVNNTHKSITTVKHNAPGATSSDKQICVLDTAAFERKILAEKNMDHWQWLEGVQNFVTFLKGYWSNRDHKQVKHWSRHFAFFAQAEKQETNFLAILATNIKLCCAYNVHPVVFSFEYYSQQLMEEIFNLHIAE</sequence>
<reference evidence="1" key="1">
    <citation type="submission" date="2023-03" db="EMBL/GenBank/DDBJ databases">
        <title>Massive genome expansion in bonnet fungi (Mycena s.s.) driven by repeated elements and novel gene families across ecological guilds.</title>
        <authorList>
            <consortium name="Lawrence Berkeley National Laboratory"/>
            <person name="Harder C.B."/>
            <person name="Miyauchi S."/>
            <person name="Viragh M."/>
            <person name="Kuo A."/>
            <person name="Thoen E."/>
            <person name="Andreopoulos B."/>
            <person name="Lu D."/>
            <person name="Skrede I."/>
            <person name="Drula E."/>
            <person name="Henrissat B."/>
            <person name="Morin E."/>
            <person name="Kohler A."/>
            <person name="Barry K."/>
            <person name="LaButti K."/>
            <person name="Morin E."/>
            <person name="Salamov A."/>
            <person name="Lipzen A."/>
            <person name="Mereny Z."/>
            <person name="Hegedus B."/>
            <person name="Baldrian P."/>
            <person name="Stursova M."/>
            <person name="Weitz H."/>
            <person name="Taylor A."/>
            <person name="Grigoriev I.V."/>
            <person name="Nagy L.G."/>
            <person name="Martin F."/>
            <person name="Kauserud H."/>
        </authorList>
    </citation>
    <scope>NUCLEOTIDE SEQUENCE</scope>
    <source>
        <strain evidence="1">CBHHK002</strain>
    </source>
</reference>
<organism evidence="1 2">
    <name type="scientific">Mycena albidolilacea</name>
    <dbReference type="NCBI Taxonomy" id="1033008"/>
    <lineage>
        <taxon>Eukaryota</taxon>
        <taxon>Fungi</taxon>
        <taxon>Dikarya</taxon>
        <taxon>Basidiomycota</taxon>
        <taxon>Agaricomycotina</taxon>
        <taxon>Agaricomycetes</taxon>
        <taxon>Agaricomycetidae</taxon>
        <taxon>Agaricales</taxon>
        <taxon>Marasmiineae</taxon>
        <taxon>Mycenaceae</taxon>
        <taxon>Mycena</taxon>
    </lineage>
</organism>
<protein>
    <submittedName>
        <fullName evidence="1">Uncharacterized protein</fullName>
    </submittedName>
</protein>
<proteinExistence type="predicted"/>
<dbReference type="Proteomes" id="UP001218218">
    <property type="component" value="Unassembled WGS sequence"/>
</dbReference>
<dbReference type="EMBL" id="JARIHO010000042">
    <property type="protein sequence ID" value="KAJ7326212.1"/>
    <property type="molecule type" value="Genomic_DNA"/>
</dbReference>
<keyword evidence="2" id="KW-1185">Reference proteome</keyword>
<evidence type="ECO:0000313" key="2">
    <source>
        <dbReference type="Proteomes" id="UP001218218"/>
    </source>
</evidence>
<evidence type="ECO:0000313" key="1">
    <source>
        <dbReference type="EMBL" id="KAJ7326212.1"/>
    </source>
</evidence>
<dbReference type="AlphaFoldDB" id="A0AAD6ZKT4"/>
<accession>A0AAD6ZKT4</accession>